<proteinExistence type="predicted"/>
<feature type="non-terminal residue" evidence="1">
    <location>
        <position position="154"/>
    </location>
</feature>
<reference evidence="1" key="2">
    <citation type="journal article" date="2014" name="ISME J.">
        <title>Microbial stratification in low pH oxic and suboxic macroscopic growths along an acid mine drainage.</title>
        <authorList>
            <person name="Mendez-Garcia C."/>
            <person name="Mesa V."/>
            <person name="Sprenger R.R."/>
            <person name="Richter M."/>
            <person name="Diez M.S."/>
            <person name="Solano J."/>
            <person name="Bargiela R."/>
            <person name="Golyshina O.V."/>
            <person name="Manteca A."/>
            <person name="Ramos J.L."/>
            <person name="Gallego J.R."/>
            <person name="Llorente I."/>
            <person name="Martins Dos Santos V.A."/>
            <person name="Jensen O.N."/>
            <person name="Pelaez A.I."/>
            <person name="Sanchez J."/>
            <person name="Ferrer M."/>
        </authorList>
    </citation>
    <scope>NUCLEOTIDE SEQUENCE</scope>
</reference>
<dbReference type="EMBL" id="AUZZ01011510">
    <property type="protein sequence ID" value="EQD25989.1"/>
    <property type="molecule type" value="Genomic_DNA"/>
</dbReference>
<organism evidence="1">
    <name type="scientific">mine drainage metagenome</name>
    <dbReference type="NCBI Taxonomy" id="410659"/>
    <lineage>
        <taxon>unclassified sequences</taxon>
        <taxon>metagenomes</taxon>
        <taxon>ecological metagenomes</taxon>
    </lineage>
</organism>
<reference evidence="1" key="1">
    <citation type="submission" date="2013-08" db="EMBL/GenBank/DDBJ databases">
        <authorList>
            <person name="Mendez C."/>
            <person name="Richter M."/>
            <person name="Ferrer M."/>
            <person name="Sanchez J."/>
        </authorList>
    </citation>
    <scope>NUCLEOTIDE SEQUENCE</scope>
</reference>
<name>T0ZA35_9ZZZZ</name>
<dbReference type="AlphaFoldDB" id="T0ZA35"/>
<accession>T0ZA35</accession>
<evidence type="ECO:0000313" key="1">
    <source>
        <dbReference type="EMBL" id="EQD25989.1"/>
    </source>
</evidence>
<gene>
    <name evidence="1" type="ORF">B2A_15837</name>
</gene>
<sequence length="154" mass="17389">MISLHFESELKRCLLCNGKLKVRRTDERTVKSIKYGIVHVTHRIKKCSKDKSIYKSGALSDLVSPHCTYSNDITVETGIERFIHGRSCSEISSGLNNGISERHVRNLSNMAGDIFFEIHDENIPKLKAVMNSYILQIDGTTDSEFSMIVVVRDA</sequence>
<protein>
    <submittedName>
        <fullName evidence="1">Uncharacterized protein</fullName>
    </submittedName>
</protein>
<comment type="caution">
    <text evidence="1">The sequence shown here is derived from an EMBL/GenBank/DDBJ whole genome shotgun (WGS) entry which is preliminary data.</text>
</comment>